<dbReference type="SUPFAM" id="SSF54626">
    <property type="entry name" value="Chalcone isomerase"/>
    <property type="match status" value="1"/>
</dbReference>
<dbReference type="InterPro" id="IPR016089">
    <property type="entry name" value="Chalcone_isomerase_bundle_sf"/>
</dbReference>
<dbReference type="GO" id="GO:0016872">
    <property type="term" value="F:intramolecular lyase activity"/>
    <property type="evidence" value="ECO:0007669"/>
    <property type="project" value="InterPro"/>
</dbReference>
<sequence length="707" mass="78240">MGCFTVLKSKKKKNEQPIFNKPNKLLEASPTVLPEPQNQSRSLQSAPPSFRTRTAKPVQPVTRATGRTRALSAPSSLHVAERDALSAAEYDEQEDAKSRGGPAKDQWISSPQPLPLPSPQGAAALKHLGSFKSSTASGPIFASGPLPLPPLGGLRNFSYDEIATACQHFSPERCMSEGLSSTFYKASFGDETSGAKKLEATVTRLLPTAQTQSMKEFVNEINALASLQHPQLCKLIGYHAREGSDQRMLVYERLFHGSLDRLLYGRSDGLPIDWYARTKLALSASQGLAFLHEEGPFQAMFYEFSTANIQVDKDFSAKLSGYGCVHVCPEVNATNASTASANLPEETTERGLLTPKSNVWCFGIVLLELLTGRRHLDIRHPKEERNLIKWSRPFLADDSRLSLIMDPRLKGRFPAKAARAVADVAQKCLQKDPSDRPTMRSIVESLKNIQDMKYSCRFPLQEPATIAGKQMLSCSTVHTHSAHALHSPDRLPLLSSMGTEMVMVAEIPFLPQITSPKPMTLIGHGITDIEIHFLQIKFTAIGVYVEPQVVEHLQQWKGKIGSQLAEDDSFFKALVSAPVEKLVRVVVIKEIKGSQYGVQLESAVRDRLAAIDKYEEEEEEAVEKIVHFFQSKYLKTRSVITFAFTSRTAEVGLSSTGEEEEEEEEEGGKEEAKICIKVENENVAEAIQGVRELKQQKIRVLMEGGPR</sequence>
<evidence type="ECO:0000256" key="1">
    <source>
        <dbReference type="ARBA" id="ARBA00007166"/>
    </source>
</evidence>
<feature type="region of interest" description="Disordered" evidence="3">
    <location>
        <begin position="651"/>
        <end position="672"/>
    </location>
</feature>
<feature type="compositionally biased region" description="Acidic residues" evidence="3">
    <location>
        <begin position="657"/>
        <end position="668"/>
    </location>
</feature>
<dbReference type="PROSITE" id="PS50011">
    <property type="entry name" value="PROTEIN_KINASE_DOM"/>
    <property type="match status" value="1"/>
</dbReference>
<comment type="caution">
    <text evidence="5">The sequence shown here is derived from an EMBL/GenBank/DDBJ whole genome shotgun (WGS) entry which is preliminary data.</text>
</comment>
<keyword evidence="6" id="KW-1185">Reference proteome</keyword>
<dbReference type="Gene3D" id="3.30.200.20">
    <property type="entry name" value="Phosphorylase Kinase, domain 1"/>
    <property type="match status" value="1"/>
</dbReference>
<dbReference type="Gene3D" id="1.10.890.20">
    <property type="match status" value="1"/>
</dbReference>
<dbReference type="InterPro" id="IPR016088">
    <property type="entry name" value="Chalcone_isomerase_3-sand"/>
</dbReference>
<dbReference type="InterPro" id="IPR011009">
    <property type="entry name" value="Kinase-like_dom_sf"/>
</dbReference>
<feature type="compositionally biased region" description="Polar residues" evidence="3">
    <location>
        <begin position="36"/>
        <end position="47"/>
    </location>
</feature>
<dbReference type="InterPro" id="IPR000719">
    <property type="entry name" value="Prot_kinase_dom"/>
</dbReference>
<dbReference type="Gene3D" id="1.10.510.10">
    <property type="entry name" value="Transferase(Phosphotransferase) domain 1"/>
    <property type="match status" value="1"/>
</dbReference>
<evidence type="ECO:0000256" key="3">
    <source>
        <dbReference type="SAM" id="MobiDB-lite"/>
    </source>
</evidence>
<evidence type="ECO:0000256" key="2">
    <source>
        <dbReference type="RuleBase" id="RU361158"/>
    </source>
</evidence>
<dbReference type="PANTHER" id="PTHR47588:SF1">
    <property type="entry name" value="CHALCONE--FLAVANONE ISOMERASE 3-RELATED"/>
    <property type="match status" value="1"/>
</dbReference>
<evidence type="ECO:0000313" key="5">
    <source>
        <dbReference type="EMBL" id="KAG9445472.1"/>
    </source>
</evidence>
<gene>
    <name evidence="5" type="ORF">H6P81_016812</name>
</gene>
<accession>A0AAV7ECL5</accession>
<evidence type="ECO:0000259" key="4">
    <source>
        <dbReference type="PROSITE" id="PS50011"/>
    </source>
</evidence>
<dbReference type="Pfam" id="PF07714">
    <property type="entry name" value="PK_Tyr_Ser-Thr"/>
    <property type="match status" value="1"/>
</dbReference>
<dbReference type="Pfam" id="PF02431">
    <property type="entry name" value="Chalcone"/>
    <property type="match status" value="1"/>
</dbReference>
<dbReference type="InterPro" id="IPR036298">
    <property type="entry name" value="Chalcone_isomerase_sf"/>
</dbReference>
<dbReference type="InterPro" id="IPR044191">
    <property type="entry name" value="CHI3-like"/>
</dbReference>
<feature type="region of interest" description="Disordered" evidence="3">
    <location>
        <begin position="1"/>
        <end position="122"/>
    </location>
</feature>
<dbReference type="GO" id="GO:0004672">
    <property type="term" value="F:protein kinase activity"/>
    <property type="evidence" value="ECO:0007669"/>
    <property type="project" value="InterPro"/>
</dbReference>
<reference evidence="5 6" key="1">
    <citation type="submission" date="2021-07" db="EMBL/GenBank/DDBJ databases">
        <title>The Aristolochia fimbriata genome: insights into angiosperm evolution, floral development and chemical biosynthesis.</title>
        <authorList>
            <person name="Jiao Y."/>
        </authorList>
    </citation>
    <scope>NUCLEOTIDE SEQUENCE [LARGE SCALE GENOMIC DNA]</scope>
    <source>
        <strain evidence="5">IBCAS-2021</strain>
        <tissue evidence="5">Leaf</tissue>
    </source>
</reference>
<proteinExistence type="inferred from homology"/>
<dbReference type="GO" id="GO:0005524">
    <property type="term" value="F:ATP binding"/>
    <property type="evidence" value="ECO:0007669"/>
    <property type="project" value="InterPro"/>
</dbReference>
<dbReference type="AlphaFoldDB" id="A0AAV7ECL5"/>
<dbReference type="PANTHER" id="PTHR47588">
    <property type="entry name" value="CHALCONE--FLAVONONE ISOMERASE 3-RELATED"/>
    <property type="match status" value="1"/>
</dbReference>
<protein>
    <recommendedName>
        <fullName evidence="2">Chalcone-flavonone isomerase family protein</fullName>
    </recommendedName>
</protein>
<evidence type="ECO:0000313" key="6">
    <source>
        <dbReference type="Proteomes" id="UP000825729"/>
    </source>
</evidence>
<comment type="similarity">
    <text evidence="1 2">Belongs to the chalcone isomerase family.</text>
</comment>
<organism evidence="5 6">
    <name type="scientific">Aristolochia fimbriata</name>
    <name type="common">White veined hardy Dutchman's pipe vine</name>
    <dbReference type="NCBI Taxonomy" id="158543"/>
    <lineage>
        <taxon>Eukaryota</taxon>
        <taxon>Viridiplantae</taxon>
        <taxon>Streptophyta</taxon>
        <taxon>Embryophyta</taxon>
        <taxon>Tracheophyta</taxon>
        <taxon>Spermatophyta</taxon>
        <taxon>Magnoliopsida</taxon>
        <taxon>Magnoliidae</taxon>
        <taxon>Piperales</taxon>
        <taxon>Aristolochiaceae</taxon>
        <taxon>Aristolochia</taxon>
    </lineage>
</organism>
<dbReference type="InterPro" id="IPR001245">
    <property type="entry name" value="Ser-Thr/Tyr_kinase_cat_dom"/>
</dbReference>
<dbReference type="SUPFAM" id="SSF56112">
    <property type="entry name" value="Protein kinase-like (PK-like)"/>
    <property type="match status" value="1"/>
</dbReference>
<dbReference type="EMBL" id="JAINDJ010000006">
    <property type="protein sequence ID" value="KAG9445472.1"/>
    <property type="molecule type" value="Genomic_DNA"/>
</dbReference>
<dbReference type="Gene3D" id="3.50.70.10">
    <property type="match status" value="1"/>
</dbReference>
<dbReference type="Proteomes" id="UP000825729">
    <property type="component" value="Unassembled WGS sequence"/>
</dbReference>
<dbReference type="InterPro" id="IPR016087">
    <property type="entry name" value="Chalcone_isomerase"/>
</dbReference>
<feature type="domain" description="Protein kinase" evidence="4">
    <location>
        <begin position="169"/>
        <end position="449"/>
    </location>
</feature>
<name>A0AAV7ECL5_ARIFI</name>